<name>A0A7C3IK78_9SPIR</name>
<feature type="signal peptide" evidence="1">
    <location>
        <begin position="1"/>
        <end position="23"/>
    </location>
</feature>
<sequence>MYKRIFSIVFISIGLSLAGHLWAGDGATFVDLGFSPDGRYYTFGQYGVESGSLKPWAELFLVDVPKNNFVSGGRLSYIHNAPIIQGQDGSGALYTLLAGNGPLFKKYAIDFLRQSRPLYLSMDPKAGSSDGGTPIEFRDFEAGDSFTVSMVSLVEGTGENLKSSFFINLERTKADGSRKKYVVGTPQVKRPLITSYRICRVMIAPKDGSMIFVIEMTKKAVSGNDIRYMVEALHL</sequence>
<dbReference type="EMBL" id="DSVL01000346">
    <property type="protein sequence ID" value="HFH30067.1"/>
    <property type="molecule type" value="Genomic_DNA"/>
</dbReference>
<feature type="chain" id="PRO_5028168850" evidence="1">
    <location>
        <begin position="24"/>
        <end position="235"/>
    </location>
</feature>
<comment type="caution">
    <text evidence="2">The sequence shown here is derived from an EMBL/GenBank/DDBJ whole genome shotgun (WGS) entry which is preliminary data.</text>
</comment>
<organism evidence="2">
    <name type="scientific">Gracilinema caldarium</name>
    <dbReference type="NCBI Taxonomy" id="215591"/>
    <lineage>
        <taxon>Bacteria</taxon>
        <taxon>Pseudomonadati</taxon>
        <taxon>Spirochaetota</taxon>
        <taxon>Spirochaetia</taxon>
        <taxon>Spirochaetales</taxon>
        <taxon>Breznakiellaceae</taxon>
        <taxon>Gracilinema</taxon>
    </lineage>
</organism>
<accession>A0A7C3IK78</accession>
<reference evidence="2" key="1">
    <citation type="journal article" date="2020" name="mSystems">
        <title>Genome- and Community-Level Interaction Insights into Carbon Utilization and Element Cycling Functions of Hydrothermarchaeota in Hydrothermal Sediment.</title>
        <authorList>
            <person name="Zhou Z."/>
            <person name="Liu Y."/>
            <person name="Xu W."/>
            <person name="Pan J."/>
            <person name="Luo Z.H."/>
            <person name="Li M."/>
        </authorList>
    </citation>
    <scope>NUCLEOTIDE SEQUENCE [LARGE SCALE GENOMIC DNA]</scope>
    <source>
        <strain evidence="2">SpSt-503</strain>
    </source>
</reference>
<dbReference type="InterPro" id="IPR018725">
    <property type="entry name" value="DUF2259_secreted"/>
</dbReference>
<dbReference type="Pfam" id="PF10016">
    <property type="entry name" value="DUF2259"/>
    <property type="match status" value="1"/>
</dbReference>
<evidence type="ECO:0000313" key="2">
    <source>
        <dbReference type="EMBL" id="HFH30067.1"/>
    </source>
</evidence>
<keyword evidence="1" id="KW-0732">Signal</keyword>
<proteinExistence type="predicted"/>
<dbReference type="AlphaFoldDB" id="A0A7C3IK78"/>
<protein>
    <submittedName>
        <fullName evidence="2">DUF2259 domain-containing protein</fullName>
    </submittedName>
</protein>
<evidence type="ECO:0000256" key="1">
    <source>
        <dbReference type="SAM" id="SignalP"/>
    </source>
</evidence>
<gene>
    <name evidence="2" type="ORF">ENS59_11265</name>
</gene>